<dbReference type="PANTHER" id="PTHR30572:SF18">
    <property type="entry name" value="ABC-TYPE MACROLIDE FAMILY EXPORT SYSTEM PERMEASE COMPONENT 2"/>
    <property type="match status" value="1"/>
</dbReference>
<dbReference type="Pfam" id="PF12704">
    <property type="entry name" value="MacB_PCD"/>
    <property type="match status" value="1"/>
</dbReference>
<evidence type="ECO:0000256" key="2">
    <source>
        <dbReference type="ARBA" id="ARBA00022475"/>
    </source>
</evidence>
<organism evidence="9 10">
    <name type="scientific">Filimonas zeae</name>
    <dbReference type="NCBI Taxonomy" id="1737353"/>
    <lineage>
        <taxon>Bacteria</taxon>
        <taxon>Pseudomonadati</taxon>
        <taxon>Bacteroidota</taxon>
        <taxon>Chitinophagia</taxon>
        <taxon>Chitinophagales</taxon>
        <taxon>Chitinophagaceae</taxon>
        <taxon>Filimonas</taxon>
    </lineage>
</organism>
<keyword evidence="5 6" id="KW-0472">Membrane</keyword>
<dbReference type="GO" id="GO:0005886">
    <property type="term" value="C:plasma membrane"/>
    <property type="evidence" value="ECO:0007669"/>
    <property type="project" value="UniProtKB-SubCell"/>
</dbReference>
<keyword evidence="2" id="KW-1003">Cell membrane</keyword>
<comment type="subcellular location">
    <subcellularLocation>
        <location evidence="1">Cell membrane</location>
        <topology evidence="1">Multi-pass membrane protein</topology>
    </subcellularLocation>
</comment>
<dbReference type="InterPro" id="IPR003838">
    <property type="entry name" value="ABC3_permease_C"/>
</dbReference>
<dbReference type="InterPro" id="IPR050250">
    <property type="entry name" value="Macrolide_Exporter_MacB"/>
</dbReference>
<evidence type="ECO:0000256" key="1">
    <source>
        <dbReference type="ARBA" id="ARBA00004651"/>
    </source>
</evidence>
<proteinExistence type="predicted"/>
<evidence type="ECO:0000256" key="6">
    <source>
        <dbReference type="SAM" id="Phobius"/>
    </source>
</evidence>
<name>A0A917IL87_9BACT</name>
<sequence>MLKNYIKIAIRNLLASRMFSFINLFGLATGLATCLLIVLFICDESRYDQHFANGNRLYRVVSKSAKGETWAATSAPVAAGLRQDFAEVEEAARLLTFPDIATMLLKYEEGAHQQQAFETNGYYADAGFFRVLDMPFTYGNPHSALEAPNSIVLSAVLSKKYFGNANPVGKVMKVTTPFGVFGYTVTGVFQQQPSHIPAQYYMSMRNSDMWNWVQNLSQWANNNVFFTYIKLKPYTNKALFETKLNTYFDSKAGAEMKAAGYSKQLFLQAVPDIYLHSALGNEIAANGNITYLYILGSIGAFILLVACINFMNLSTARSQRRAREVGVRKVMGAEKHLLVLQFLGEALLLSVLALVLASGIVVLLLPAFNSLTQKHLQLTDYAALWGWAVVLTLVTGLLAGAYPALYLSSFRPAAVLKGKIRNTMAAVFVRKGLVVFQFTISVCLIIAVLVITKQLRYTQQRPLGFQQTQQIVLPLQMGYNNTESNYVSLKNELLQQPGVASVTCGNAYPGIPQLNDMLFYAEGKSIKDIVDIRLSTIAPDYLSSLGFTLLSGNGFREGGKGVTNDSLLILNETAVKQLGYTVADAPGKKVYYDAGKGDYQSATILGVVKDFHFESMHTAIQPFGFIAGGIGSKYSYLIARINSNDYSQLLRGMEAAWHKLLPGTPFAYSFLDQDFQRNYQKEQRTSRIVTWFTCVAVVIACLGLFGLAVFSAEQRRREMGIRKVLGASVTGIAGLLAKDFMQLVLLAIVIATPLAWWAMYSWLQHFVYRITLSGWVFMLAGGIAVTMALLTIGFQAVKSAILSPVASLKAE</sequence>
<evidence type="ECO:0000256" key="5">
    <source>
        <dbReference type="ARBA" id="ARBA00023136"/>
    </source>
</evidence>
<protein>
    <submittedName>
        <fullName evidence="9">ABC transporter permease</fullName>
    </submittedName>
</protein>
<feature type="transmembrane region" description="Helical" evidence="6">
    <location>
        <begin position="21"/>
        <end position="41"/>
    </location>
</feature>
<feature type="transmembrane region" description="Helical" evidence="6">
    <location>
        <begin position="743"/>
        <end position="763"/>
    </location>
</feature>
<gene>
    <name evidence="9" type="ORF">GCM10011379_00900</name>
</gene>
<evidence type="ECO:0000313" key="9">
    <source>
        <dbReference type="EMBL" id="GGH56856.1"/>
    </source>
</evidence>
<feature type="transmembrane region" description="Helical" evidence="6">
    <location>
        <begin position="337"/>
        <end position="364"/>
    </location>
</feature>
<keyword evidence="10" id="KW-1185">Reference proteome</keyword>
<evidence type="ECO:0000259" key="7">
    <source>
        <dbReference type="Pfam" id="PF02687"/>
    </source>
</evidence>
<keyword evidence="4 6" id="KW-1133">Transmembrane helix</keyword>
<keyword evidence="3 6" id="KW-0812">Transmembrane</keyword>
<feature type="domain" description="MacB-like periplasmic core" evidence="8">
    <location>
        <begin position="20"/>
        <end position="245"/>
    </location>
</feature>
<feature type="transmembrane region" description="Helical" evidence="6">
    <location>
        <begin position="775"/>
        <end position="797"/>
    </location>
</feature>
<accession>A0A917IL87</accession>
<evidence type="ECO:0000259" key="8">
    <source>
        <dbReference type="Pfam" id="PF12704"/>
    </source>
</evidence>
<reference evidence="9" key="2">
    <citation type="submission" date="2020-09" db="EMBL/GenBank/DDBJ databases">
        <authorList>
            <person name="Sun Q."/>
            <person name="Zhou Y."/>
        </authorList>
    </citation>
    <scope>NUCLEOTIDE SEQUENCE</scope>
    <source>
        <strain evidence="9">CGMCC 1.15290</strain>
    </source>
</reference>
<dbReference type="Proteomes" id="UP000627292">
    <property type="component" value="Unassembled WGS sequence"/>
</dbReference>
<dbReference type="Pfam" id="PF02687">
    <property type="entry name" value="FtsX"/>
    <property type="match status" value="2"/>
</dbReference>
<dbReference type="AlphaFoldDB" id="A0A917IL87"/>
<feature type="transmembrane region" description="Helical" evidence="6">
    <location>
        <begin position="428"/>
        <end position="451"/>
    </location>
</feature>
<reference evidence="9" key="1">
    <citation type="journal article" date="2014" name="Int. J. Syst. Evol. Microbiol.">
        <title>Complete genome sequence of Corynebacterium casei LMG S-19264T (=DSM 44701T), isolated from a smear-ripened cheese.</title>
        <authorList>
            <consortium name="US DOE Joint Genome Institute (JGI-PGF)"/>
            <person name="Walter F."/>
            <person name="Albersmeier A."/>
            <person name="Kalinowski J."/>
            <person name="Ruckert C."/>
        </authorList>
    </citation>
    <scope>NUCLEOTIDE SEQUENCE</scope>
    <source>
        <strain evidence="9">CGMCC 1.15290</strain>
    </source>
</reference>
<feature type="transmembrane region" description="Helical" evidence="6">
    <location>
        <begin position="384"/>
        <end position="407"/>
    </location>
</feature>
<feature type="transmembrane region" description="Helical" evidence="6">
    <location>
        <begin position="688"/>
        <end position="708"/>
    </location>
</feature>
<evidence type="ECO:0000256" key="4">
    <source>
        <dbReference type="ARBA" id="ARBA00022989"/>
    </source>
</evidence>
<feature type="transmembrane region" description="Helical" evidence="6">
    <location>
        <begin position="291"/>
        <end position="316"/>
    </location>
</feature>
<feature type="domain" description="ABC3 transporter permease C-terminal" evidence="7">
    <location>
        <begin position="692"/>
        <end position="800"/>
    </location>
</feature>
<feature type="domain" description="ABC3 transporter permease C-terminal" evidence="7">
    <location>
        <begin position="297"/>
        <end position="409"/>
    </location>
</feature>
<dbReference type="PANTHER" id="PTHR30572">
    <property type="entry name" value="MEMBRANE COMPONENT OF TRANSPORTER-RELATED"/>
    <property type="match status" value="1"/>
</dbReference>
<dbReference type="RefSeq" id="WP_188949605.1">
    <property type="nucleotide sequence ID" value="NZ_BMIB01000001.1"/>
</dbReference>
<evidence type="ECO:0000256" key="3">
    <source>
        <dbReference type="ARBA" id="ARBA00022692"/>
    </source>
</evidence>
<comment type="caution">
    <text evidence="9">The sequence shown here is derived from an EMBL/GenBank/DDBJ whole genome shotgun (WGS) entry which is preliminary data.</text>
</comment>
<dbReference type="InterPro" id="IPR025857">
    <property type="entry name" value="MacB_PCD"/>
</dbReference>
<dbReference type="GO" id="GO:0022857">
    <property type="term" value="F:transmembrane transporter activity"/>
    <property type="evidence" value="ECO:0007669"/>
    <property type="project" value="TreeGrafter"/>
</dbReference>
<dbReference type="EMBL" id="BMIB01000001">
    <property type="protein sequence ID" value="GGH56856.1"/>
    <property type="molecule type" value="Genomic_DNA"/>
</dbReference>
<evidence type="ECO:0000313" key="10">
    <source>
        <dbReference type="Proteomes" id="UP000627292"/>
    </source>
</evidence>